<protein>
    <submittedName>
        <fullName evidence="1">Uncharacterized protein</fullName>
    </submittedName>
</protein>
<evidence type="ECO:0000313" key="1">
    <source>
        <dbReference type="EnsemblPlants" id="AVESA.00010b.r2.4AG0593110.1.CDS"/>
    </source>
</evidence>
<reference evidence="1" key="1">
    <citation type="submission" date="2021-05" db="EMBL/GenBank/DDBJ databases">
        <authorList>
            <person name="Scholz U."/>
            <person name="Mascher M."/>
            <person name="Fiebig A."/>
        </authorList>
    </citation>
    <scope>NUCLEOTIDE SEQUENCE [LARGE SCALE GENOMIC DNA]</scope>
</reference>
<dbReference type="EnsemblPlants" id="AVESA.00010b.r2.4AG0593110.1">
    <property type="protein sequence ID" value="AVESA.00010b.r2.4AG0593110.1.CDS"/>
    <property type="gene ID" value="AVESA.00010b.r2.4AG0593110"/>
</dbReference>
<reference evidence="1" key="2">
    <citation type="submission" date="2025-09" db="UniProtKB">
        <authorList>
            <consortium name="EnsemblPlants"/>
        </authorList>
    </citation>
    <scope>IDENTIFICATION</scope>
</reference>
<sequence length="281" mass="32943">MPRRSSSRSRGRTQVFVDLDSDDGEECKSKCSQTSRRETMKTPGSSKNVLPSCGDDLLPKRSSKRIANSRRDKMNNDKLDTDIFESYMEDLWKRIDEDKKSAYTYFDSIWFYMYNSGNNKANVLKWIKAKKIFSRQYVFVPIVCWGHWSLLVLCNFGERNYSDTKKKPRMLLLDSLRTTDPVNLRSTITRLIVDIFKTEERLDSEQFINDVHIEFPEVPQQTGDDSGIYVLFFIHCFLQDKESGEDFSQLPKEIMFNSEELENFQKDVDSFRANINTTVEE</sequence>
<dbReference type="Proteomes" id="UP001732700">
    <property type="component" value="Chromosome 4A"/>
</dbReference>
<organism evidence="1 2">
    <name type="scientific">Avena sativa</name>
    <name type="common">Oat</name>
    <dbReference type="NCBI Taxonomy" id="4498"/>
    <lineage>
        <taxon>Eukaryota</taxon>
        <taxon>Viridiplantae</taxon>
        <taxon>Streptophyta</taxon>
        <taxon>Embryophyta</taxon>
        <taxon>Tracheophyta</taxon>
        <taxon>Spermatophyta</taxon>
        <taxon>Magnoliopsida</taxon>
        <taxon>Liliopsida</taxon>
        <taxon>Poales</taxon>
        <taxon>Poaceae</taxon>
        <taxon>BOP clade</taxon>
        <taxon>Pooideae</taxon>
        <taxon>Poodae</taxon>
        <taxon>Poeae</taxon>
        <taxon>Poeae Chloroplast Group 1 (Aveneae type)</taxon>
        <taxon>Aveninae</taxon>
        <taxon>Avena</taxon>
    </lineage>
</organism>
<name>A0ACD5W716_AVESA</name>
<proteinExistence type="predicted"/>
<keyword evidence="2" id="KW-1185">Reference proteome</keyword>
<evidence type="ECO:0000313" key="2">
    <source>
        <dbReference type="Proteomes" id="UP001732700"/>
    </source>
</evidence>
<accession>A0ACD5W716</accession>